<geneLocation type="plasmid" evidence="3 4">
    <name>pROB01</name>
</geneLocation>
<evidence type="ECO:0000256" key="1">
    <source>
        <dbReference type="SAM" id="Phobius"/>
    </source>
</evidence>
<sequence length="91" mass="10434">MMWWNNGMGYGMGWGGWVLMAALMVAFWGLVIVGVMALFRTIGADRHPPYDTDATSRPSADKILDERFARGEIDAEEYRIRRDQLRTGHDR</sequence>
<dbReference type="OrthoDB" id="3748887at2"/>
<dbReference type="AlphaFoldDB" id="C1BCZ1"/>
<dbReference type="HOGENOM" id="CLU_159099_1_0_11"/>
<keyword evidence="1" id="KW-0472">Membrane</keyword>
<accession>C1BCZ1</accession>
<dbReference type="PATRIC" id="fig|632772.20.peg.7968"/>
<proteinExistence type="predicted"/>
<dbReference type="InterPro" id="IPR018649">
    <property type="entry name" value="SHOCT"/>
</dbReference>
<dbReference type="EMBL" id="AP011116">
    <property type="protein sequence ID" value="BAH55735.1"/>
    <property type="molecule type" value="Genomic_DNA"/>
</dbReference>
<dbReference type="KEGG" id="rop:ROP_pROB01-02360"/>
<evidence type="ECO:0000313" key="4">
    <source>
        <dbReference type="Proteomes" id="UP000002212"/>
    </source>
</evidence>
<dbReference type="Proteomes" id="UP000002212">
    <property type="component" value="Plasmid pROB01"/>
</dbReference>
<keyword evidence="3" id="KW-0614">Plasmid</keyword>
<dbReference type="Pfam" id="PF09851">
    <property type="entry name" value="SHOCT"/>
    <property type="match status" value="1"/>
</dbReference>
<keyword evidence="1" id="KW-1133">Transmembrane helix</keyword>
<dbReference type="RefSeq" id="WP_007296069.1">
    <property type="nucleotide sequence ID" value="NC_012520.1"/>
</dbReference>
<gene>
    <name evidence="3" type="ordered locus">ROP_pROB01-02360</name>
</gene>
<organism evidence="3 4">
    <name type="scientific">Rhodococcus opacus (strain B4)</name>
    <dbReference type="NCBI Taxonomy" id="632772"/>
    <lineage>
        <taxon>Bacteria</taxon>
        <taxon>Bacillati</taxon>
        <taxon>Actinomycetota</taxon>
        <taxon>Actinomycetes</taxon>
        <taxon>Mycobacteriales</taxon>
        <taxon>Nocardiaceae</taxon>
        <taxon>Rhodococcus</taxon>
    </lineage>
</organism>
<keyword evidence="1" id="KW-0812">Transmembrane</keyword>
<evidence type="ECO:0000313" key="3">
    <source>
        <dbReference type="EMBL" id="BAH55735.1"/>
    </source>
</evidence>
<name>C1BCZ1_RHOOB</name>
<feature type="transmembrane region" description="Helical" evidence="1">
    <location>
        <begin position="12"/>
        <end position="39"/>
    </location>
</feature>
<feature type="domain" description="SHOCT" evidence="2">
    <location>
        <begin position="62"/>
        <end position="85"/>
    </location>
</feature>
<reference evidence="3 4" key="1">
    <citation type="submission" date="2009-03" db="EMBL/GenBank/DDBJ databases">
        <title>Comparison of the complete genome sequences of Rhodococcus erythropolis PR4 and Rhodococcus opacus B4.</title>
        <authorList>
            <person name="Takarada H."/>
            <person name="Sekine M."/>
            <person name="Hosoyama A."/>
            <person name="Yamada R."/>
            <person name="Fujisawa T."/>
            <person name="Omata S."/>
            <person name="Shimizu A."/>
            <person name="Tsukatani N."/>
            <person name="Tanikawa S."/>
            <person name="Fujita N."/>
            <person name="Harayama S."/>
        </authorList>
    </citation>
    <scope>NUCLEOTIDE SEQUENCE [LARGE SCALE GENOMIC DNA]</scope>
    <source>
        <strain evidence="3 4">B4</strain>
        <plasmid evidence="3 4">pROB01</plasmid>
    </source>
</reference>
<evidence type="ECO:0000259" key="2">
    <source>
        <dbReference type="Pfam" id="PF09851"/>
    </source>
</evidence>
<protein>
    <submittedName>
        <fullName evidence="3">Hypothetical membrane protein</fullName>
    </submittedName>
</protein>